<gene>
    <name evidence="5" type="ORF">DWY96_12710</name>
    <name evidence="4" type="ORF">RIL183_22981</name>
</gene>
<dbReference type="PANTHER" id="PTHR22911">
    <property type="entry name" value="ACYL-MALONYL CONDENSING ENZYME-RELATED"/>
    <property type="match status" value="1"/>
</dbReference>
<keyword evidence="2" id="KW-1133">Transmembrane helix</keyword>
<dbReference type="SUPFAM" id="SSF103481">
    <property type="entry name" value="Multidrug resistance efflux transporter EmrE"/>
    <property type="match status" value="2"/>
</dbReference>
<evidence type="ECO:0000259" key="3">
    <source>
        <dbReference type="Pfam" id="PF00892"/>
    </source>
</evidence>
<evidence type="ECO:0000313" key="5">
    <source>
        <dbReference type="EMBL" id="RGQ46607.1"/>
    </source>
</evidence>
<feature type="transmembrane region" description="Helical" evidence="2">
    <location>
        <begin position="147"/>
        <end position="166"/>
    </location>
</feature>
<evidence type="ECO:0000313" key="4">
    <source>
        <dbReference type="EMBL" id="CRL38635.1"/>
    </source>
</evidence>
<feature type="domain" description="EamA" evidence="3">
    <location>
        <begin position="13"/>
        <end position="138"/>
    </location>
</feature>
<feature type="transmembrane region" description="Helical" evidence="2">
    <location>
        <begin position="243"/>
        <end position="269"/>
    </location>
</feature>
<comment type="similarity">
    <text evidence="1">Belongs to the EamA transporter family.</text>
</comment>
<feature type="transmembrane region" description="Helical" evidence="2">
    <location>
        <begin position="69"/>
        <end position="87"/>
    </location>
</feature>
<keyword evidence="6" id="KW-1185">Reference proteome</keyword>
<evidence type="ECO:0000313" key="6">
    <source>
        <dbReference type="Proteomes" id="UP000049828"/>
    </source>
</evidence>
<dbReference type="InterPro" id="IPR037185">
    <property type="entry name" value="EmrE-like"/>
</dbReference>
<keyword evidence="2" id="KW-0472">Membrane</keyword>
<reference evidence="5 7" key="3">
    <citation type="submission" date="2018-08" db="EMBL/GenBank/DDBJ databases">
        <title>A genome reference for cultivated species of the human gut microbiota.</title>
        <authorList>
            <person name="Zou Y."/>
            <person name="Xue W."/>
            <person name="Luo G."/>
        </authorList>
    </citation>
    <scope>NUCLEOTIDE SEQUENCE [LARGE SCALE GENOMIC DNA]</scope>
    <source>
        <strain evidence="5 7">AF28-15</strain>
    </source>
</reference>
<evidence type="ECO:0000256" key="1">
    <source>
        <dbReference type="ARBA" id="ARBA00007362"/>
    </source>
</evidence>
<feature type="transmembrane region" description="Helical" evidence="2">
    <location>
        <begin position="12"/>
        <end position="31"/>
    </location>
</feature>
<organism evidence="4 6">
    <name type="scientific">Roseburia inulinivorans</name>
    <dbReference type="NCBI Taxonomy" id="360807"/>
    <lineage>
        <taxon>Bacteria</taxon>
        <taxon>Bacillati</taxon>
        <taxon>Bacillota</taxon>
        <taxon>Clostridia</taxon>
        <taxon>Lachnospirales</taxon>
        <taxon>Lachnospiraceae</taxon>
        <taxon>Roseburia</taxon>
    </lineage>
</organism>
<dbReference type="PANTHER" id="PTHR22911:SF79">
    <property type="entry name" value="MOBA-LIKE NTP TRANSFERASE DOMAIN-CONTAINING PROTEIN"/>
    <property type="match status" value="1"/>
</dbReference>
<sequence>MSEKKYNKNSLQGTVYVLLSAICFSLGGVLIKSIPWNSLSINMVRSVLSFILIFAYQRTQGRKFVFNKMVLLGAVLNFVMALTFVMATKMTTAANAIVLQFTEPVFLILIVWIVYRQKPKKDAVLTCILVLCGIFCFFFESLSTGGMAGNILAIVSGVTYAGVFLIKKFPGGDFESSLMVSHLISIVVGIPFLMRETVFTPTVWGYVLVLGIVQFGLSYVFLSRGLDRVSPVTASLTSTIEPILNPILVAIFCGETIGMLSIFGAVLVIGSATVYNLRQAKG</sequence>
<accession>A0A0M6WQ80</accession>
<feature type="transmembrane region" description="Helical" evidence="2">
    <location>
        <begin position="122"/>
        <end position="141"/>
    </location>
</feature>
<keyword evidence="2" id="KW-0812">Transmembrane</keyword>
<reference evidence="6" key="2">
    <citation type="submission" date="2015-05" db="EMBL/GenBank/DDBJ databases">
        <authorList>
            <consortium name="Pathogen Informatics"/>
        </authorList>
    </citation>
    <scope>NUCLEOTIDE SEQUENCE [LARGE SCALE GENOMIC DNA]</scope>
    <source>
        <strain evidence="6">L1-83</strain>
    </source>
</reference>
<protein>
    <submittedName>
        <fullName evidence="5">EamA family transporter</fullName>
    </submittedName>
</protein>
<reference evidence="4" key="1">
    <citation type="submission" date="2015-05" db="EMBL/GenBank/DDBJ databases">
        <authorList>
            <person name="Wang D.B."/>
            <person name="Wang M."/>
        </authorList>
    </citation>
    <scope>NUCLEOTIDE SEQUENCE [LARGE SCALE GENOMIC DNA]</scope>
    <source>
        <strain evidence="4">L1-83</strain>
    </source>
</reference>
<dbReference type="OrthoDB" id="9814731at2"/>
<dbReference type="Pfam" id="PF00892">
    <property type="entry name" value="EamA"/>
    <property type="match status" value="2"/>
</dbReference>
<evidence type="ECO:0000256" key="2">
    <source>
        <dbReference type="SAM" id="Phobius"/>
    </source>
</evidence>
<dbReference type="AlphaFoldDB" id="A0A0M6WQ80"/>
<feature type="transmembrane region" description="Helical" evidence="2">
    <location>
        <begin position="178"/>
        <end position="197"/>
    </location>
</feature>
<dbReference type="EMBL" id="QRTF01000032">
    <property type="protein sequence ID" value="RGQ46607.1"/>
    <property type="molecule type" value="Genomic_DNA"/>
</dbReference>
<dbReference type="RefSeq" id="WP_021922361.1">
    <property type="nucleotide sequence ID" value="NZ_CVRS01000072.1"/>
</dbReference>
<feature type="transmembrane region" description="Helical" evidence="2">
    <location>
        <begin position="93"/>
        <end position="115"/>
    </location>
</feature>
<dbReference type="STRING" id="360807.ERS852392_01372"/>
<name>A0A0M6WQ80_9FIRM</name>
<feature type="transmembrane region" description="Helical" evidence="2">
    <location>
        <begin position="203"/>
        <end position="222"/>
    </location>
</feature>
<dbReference type="Proteomes" id="UP000283738">
    <property type="component" value="Unassembled WGS sequence"/>
</dbReference>
<dbReference type="GO" id="GO:0016020">
    <property type="term" value="C:membrane"/>
    <property type="evidence" value="ECO:0007669"/>
    <property type="project" value="InterPro"/>
</dbReference>
<feature type="domain" description="EamA" evidence="3">
    <location>
        <begin position="148"/>
        <end position="275"/>
    </location>
</feature>
<feature type="transmembrane region" description="Helical" evidence="2">
    <location>
        <begin position="37"/>
        <end position="57"/>
    </location>
</feature>
<proteinExistence type="inferred from homology"/>
<evidence type="ECO:0000313" key="7">
    <source>
        <dbReference type="Proteomes" id="UP000283738"/>
    </source>
</evidence>
<dbReference type="InterPro" id="IPR000620">
    <property type="entry name" value="EamA_dom"/>
</dbReference>
<dbReference type="EMBL" id="CVRS01000072">
    <property type="protein sequence ID" value="CRL38635.1"/>
    <property type="molecule type" value="Genomic_DNA"/>
</dbReference>
<dbReference type="Proteomes" id="UP000049828">
    <property type="component" value="Unassembled WGS sequence"/>
</dbReference>